<dbReference type="Gene3D" id="1.10.1530.10">
    <property type="match status" value="1"/>
</dbReference>
<dbReference type="EMBL" id="JAVIDL010000012">
    <property type="protein sequence ID" value="MDQ8935642.1"/>
    <property type="molecule type" value="Genomic_DNA"/>
</dbReference>
<comment type="similarity">
    <text evidence="1">Belongs to the LDH2/MDH2 oxidoreductase family.</text>
</comment>
<evidence type="ECO:0000256" key="1">
    <source>
        <dbReference type="ARBA" id="ARBA00006056"/>
    </source>
</evidence>
<dbReference type="PANTHER" id="PTHR11091:SF0">
    <property type="entry name" value="MALATE DEHYDROGENASE"/>
    <property type="match status" value="1"/>
</dbReference>
<name>A0AAW8J964_9GAMM</name>
<dbReference type="RefSeq" id="WP_308981361.1">
    <property type="nucleotide sequence ID" value="NZ_JAVIDL010000012.1"/>
</dbReference>
<dbReference type="InterPro" id="IPR043144">
    <property type="entry name" value="Mal/L-sulf/L-lact_DH-like_ah"/>
</dbReference>
<comment type="caution">
    <text evidence="3">The sequence shown here is derived from an EMBL/GenBank/DDBJ whole genome shotgun (WGS) entry which is preliminary data.</text>
</comment>
<gene>
    <name evidence="3" type="ORF">RFH47_07865</name>
</gene>
<dbReference type="Proteomes" id="UP001243844">
    <property type="component" value="Unassembled WGS sequence"/>
</dbReference>
<evidence type="ECO:0000256" key="2">
    <source>
        <dbReference type="ARBA" id="ARBA00023002"/>
    </source>
</evidence>
<dbReference type="InterPro" id="IPR003767">
    <property type="entry name" value="Malate/L-lactate_DH-like"/>
</dbReference>
<protein>
    <submittedName>
        <fullName evidence="3">Ldh family oxidoreductase</fullName>
    </submittedName>
</protein>
<keyword evidence="2" id="KW-0560">Oxidoreductase</keyword>
<evidence type="ECO:0000313" key="4">
    <source>
        <dbReference type="Proteomes" id="UP001243844"/>
    </source>
</evidence>
<evidence type="ECO:0000313" key="3">
    <source>
        <dbReference type="EMBL" id="MDQ8935642.1"/>
    </source>
</evidence>
<dbReference type="Pfam" id="PF02615">
    <property type="entry name" value="Ldh_2"/>
    <property type="match status" value="1"/>
</dbReference>
<organism evidence="3 4">
    <name type="scientific">Acinetobacter rudis</name>
    <dbReference type="NCBI Taxonomy" id="632955"/>
    <lineage>
        <taxon>Bacteria</taxon>
        <taxon>Pseudomonadati</taxon>
        <taxon>Pseudomonadota</taxon>
        <taxon>Gammaproteobacteria</taxon>
        <taxon>Moraxellales</taxon>
        <taxon>Moraxellaceae</taxon>
        <taxon>Acinetobacter</taxon>
    </lineage>
</organism>
<reference evidence="3" key="1">
    <citation type="submission" date="2023-08" db="EMBL/GenBank/DDBJ databases">
        <title>Emergence of clinically-relevant ST2 carbapenem-resistant Acinetobacter baumannii strains in hospital sewages in Zhejiang, East of China.</title>
        <authorList>
            <person name="Kaichao C."/>
            <person name="Zhang R."/>
        </authorList>
    </citation>
    <scope>NUCLEOTIDE SEQUENCE</scope>
    <source>
        <strain evidence="3">M-RB-37</strain>
    </source>
</reference>
<dbReference type="AlphaFoldDB" id="A0AAW8J964"/>
<dbReference type="SUPFAM" id="SSF89733">
    <property type="entry name" value="L-sulfolactate dehydrogenase-like"/>
    <property type="match status" value="1"/>
</dbReference>
<dbReference type="InterPro" id="IPR036111">
    <property type="entry name" value="Mal/L-sulfo/L-lacto_DH-like_sf"/>
</dbReference>
<dbReference type="Gene3D" id="3.30.1370.60">
    <property type="entry name" value="Hypothetical oxidoreductase yiak, domain 2"/>
    <property type="match status" value="1"/>
</dbReference>
<accession>A0AAW8J964</accession>
<dbReference type="PANTHER" id="PTHR11091">
    <property type="entry name" value="OXIDOREDUCTASE-RELATED"/>
    <property type="match status" value="1"/>
</dbReference>
<proteinExistence type="inferred from homology"/>
<dbReference type="InterPro" id="IPR043143">
    <property type="entry name" value="Mal/L-sulf/L-lact_DH-like_NADP"/>
</dbReference>
<dbReference type="GO" id="GO:0016491">
    <property type="term" value="F:oxidoreductase activity"/>
    <property type="evidence" value="ECO:0007669"/>
    <property type="project" value="UniProtKB-KW"/>
</dbReference>
<sequence>MITLTHTQAKQLCNQVLMKAGYSTTHVQAIEKVLMQAQLDDCHSHGLYRLLNCVVSLKKGKVSASSLPIIHDLSPSVIKVDVQSAMAPFALQTSIPLVAEKAKAQGVALLALNNSVHTTALWYEVELLVNQGLVAFVCTSNHAWVVPEGGKIPLLGTNPMAFGWPRPDGAHPFIFDFSTTALARGDIELYRKNGQLLPDGCGVDAEGKPTNDPEIILSSGAMKTFGAHKGSALAAMIELLAGPLIGDVLSIESQQKDAGAGGSPLGGEFILAISPEKLLGGLTTQYMSNAEQLFNGYEDQKIRLPSARRYQARAKNLASGTLQLNQSVYEDLLEYLNS</sequence>